<keyword evidence="1" id="KW-1133">Transmembrane helix</keyword>
<evidence type="ECO:0000313" key="3">
    <source>
        <dbReference type="EMBL" id="PKD79243.1"/>
    </source>
</evidence>
<evidence type="ECO:0000256" key="1">
    <source>
        <dbReference type="SAM" id="Phobius"/>
    </source>
</evidence>
<feature type="non-terminal residue" evidence="3">
    <location>
        <position position="154"/>
    </location>
</feature>
<feature type="domain" description="Type VI secretion system component TssM1 N-terminal" evidence="2">
    <location>
        <begin position="2"/>
        <end position="80"/>
    </location>
</feature>
<evidence type="ECO:0000259" key="2">
    <source>
        <dbReference type="Pfam" id="PF14331"/>
    </source>
</evidence>
<feature type="transmembrane region" description="Helical" evidence="1">
    <location>
        <begin position="72"/>
        <end position="93"/>
    </location>
</feature>
<dbReference type="InterPro" id="IPR025743">
    <property type="entry name" value="TssM1_N"/>
</dbReference>
<reference evidence="3 4" key="1">
    <citation type="submission" date="2017-12" db="EMBL/GenBank/DDBJ databases">
        <title>Rapid rising of carbapenem-resistant Enterobacteriaceae(CRE) and emergence of colistin resistance genemcr-1 in CRE in the hospital of Henan, China.</title>
        <authorList>
            <person name="Sun Q."/>
            <person name="Zhang R."/>
            <person name="Li Y."/>
            <person name="Shen Y."/>
            <person name="Zhang Y."/>
            <person name="Yang J."/>
            <person name="Shu L."/>
            <person name="Zhou H."/>
            <person name="Wang Y."/>
            <person name="Wang B."/>
            <person name="Shen Z."/>
        </authorList>
    </citation>
    <scope>NUCLEOTIDE SEQUENCE [LARGE SCALE GENOMIC DNA]</scope>
    <source>
        <strain evidence="3 4">3512</strain>
    </source>
</reference>
<dbReference type="InterPro" id="IPR053156">
    <property type="entry name" value="T6SS_TssM-like"/>
</dbReference>
<dbReference type="Proteomes" id="UP000233549">
    <property type="component" value="Unassembled WGS sequence"/>
</dbReference>
<dbReference type="RefSeq" id="WP_249823211.1">
    <property type="nucleotide sequence ID" value="NZ_PITP01000240.1"/>
</dbReference>
<name>A0AAP8LAL6_ECOLX</name>
<keyword evidence="1" id="KW-0812">Transmembrane</keyword>
<comment type="caution">
    <text evidence="3">The sequence shown here is derived from an EMBL/GenBank/DDBJ whole genome shotgun (WGS) entry which is preliminary data.</text>
</comment>
<sequence length="154" mass="17039">DRVMGELNRYLQLPTANSGAQANAAWDSVGQETPIPAAKGQSFFLKETLESVIFQESGLAGSDRWWEYRNRALHWAGYIALAVVLAVLAMLWFTSYGNNKAYLAEVAAKVPGVERQGQNLTQVGNGDMFSLLPFLNSLLHLPDSQNFSLDYPPF</sequence>
<dbReference type="EMBL" id="PITP01000240">
    <property type="protein sequence ID" value="PKD79243.1"/>
    <property type="molecule type" value="Genomic_DNA"/>
</dbReference>
<dbReference type="Pfam" id="PF14331">
    <property type="entry name" value="IcmF-related_N"/>
    <property type="match status" value="1"/>
</dbReference>
<dbReference type="PANTHER" id="PTHR36153">
    <property type="entry name" value="INNER MEMBRANE PROTEIN-RELATED"/>
    <property type="match status" value="1"/>
</dbReference>
<keyword evidence="1" id="KW-0472">Membrane</keyword>
<dbReference type="PANTHER" id="PTHR36153:SF1">
    <property type="entry name" value="TYPE VI SECRETION SYSTEM COMPONENT TSSM1"/>
    <property type="match status" value="1"/>
</dbReference>
<dbReference type="AlphaFoldDB" id="A0AAP8LAL6"/>
<gene>
    <name evidence="3" type="ORF">CWS33_28240</name>
</gene>
<accession>A0AAP8LAL6</accession>
<evidence type="ECO:0000313" key="4">
    <source>
        <dbReference type="Proteomes" id="UP000233549"/>
    </source>
</evidence>
<proteinExistence type="predicted"/>
<feature type="non-terminal residue" evidence="3">
    <location>
        <position position="1"/>
    </location>
</feature>
<protein>
    <submittedName>
        <fullName evidence="3">Type VI secretion system membrane subunit TssM</fullName>
    </submittedName>
</protein>
<organism evidence="3 4">
    <name type="scientific">Escherichia coli</name>
    <dbReference type="NCBI Taxonomy" id="562"/>
    <lineage>
        <taxon>Bacteria</taxon>
        <taxon>Pseudomonadati</taxon>
        <taxon>Pseudomonadota</taxon>
        <taxon>Gammaproteobacteria</taxon>
        <taxon>Enterobacterales</taxon>
        <taxon>Enterobacteriaceae</taxon>
        <taxon>Escherichia</taxon>
    </lineage>
</organism>